<dbReference type="OrthoDB" id="63946at2"/>
<evidence type="ECO:0000313" key="8">
    <source>
        <dbReference type="EMBL" id="RIX50740.1"/>
    </source>
</evidence>
<evidence type="ECO:0000256" key="5">
    <source>
        <dbReference type="SAM" id="MobiDB-lite"/>
    </source>
</evidence>
<dbReference type="EMBL" id="QXQA01000013">
    <property type="protein sequence ID" value="RIX50740.1"/>
    <property type="molecule type" value="Genomic_DNA"/>
</dbReference>
<proteinExistence type="inferred from homology"/>
<sequence>MKKKFSFTVIILMFAMVLAACGGNNGGNNNTSGAGNASSSPSPSPSAEAPAESAAPAELTVKHELGETKVKTNPSKVVVFDYGSLDTLDKLGVEVAAVPQANVPAYLEKYKDAKYVNAGTLQEPDFETIDGMEPDLIIISGRQSAHYEALSEIAPTIYMGVDTTNYMESFKTNVKTLAEIFGKQAEAEAALAEVEASIKAVNERAAAGGKKGLIILHNEGKISAFGPGSRFGIIHDVLGVAPADPSIKVDTHGNEISFEFVAEKNPDYLFVVDRSAVVGGSAGAKASVENDLVKNTNAFKEGGIVYLDPQYWYLSGGGLVSVAEMVSEIDAAVRE</sequence>
<feature type="domain" description="Fe/B12 periplasmic-binding" evidence="7">
    <location>
        <begin position="76"/>
        <end position="335"/>
    </location>
</feature>
<comment type="caution">
    <text evidence="8">The sequence shown here is derived from an EMBL/GenBank/DDBJ whole genome shotgun (WGS) entry which is preliminary data.</text>
</comment>
<accession>A0A3A1UZN3</accession>
<dbReference type="PANTHER" id="PTHR30532:SF28">
    <property type="entry name" value="PETROBACTIN-BINDING PROTEIN YCLQ"/>
    <property type="match status" value="1"/>
</dbReference>
<dbReference type="SUPFAM" id="SSF53807">
    <property type="entry name" value="Helical backbone' metal receptor"/>
    <property type="match status" value="1"/>
</dbReference>
<protein>
    <submittedName>
        <fullName evidence="8">Siderophore ABC transporter substrate-binding protein</fullName>
    </submittedName>
</protein>
<dbReference type="CDD" id="cd01140">
    <property type="entry name" value="FatB"/>
    <property type="match status" value="1"/>
</dbReference>
<evidence type="ECO:0000256" key="3">
    <source>
        <dbReference type="ARBA" id="ARBA00022448"/>
    </source>
</evidence>
<gene>
    <name evidence="8" type="ORF">D3P08_18720</name>
</gene>
<dbReference type="PANTHER" id="PTHR30532">
    <property type="entry name" value="IRON III DICITRATE-BINDING PERIPLASMIC PROTEIN"/>
    <property type="match status" value="1"/>
</dbReference>
<evidence type="ECO:0000259" key="7">
    <source>
        <dbReference type="PROSITE" id="PS50983"/>
    </source>
</evidence>
<comment type="subcellular location">
    <subcellularLocation>
        <location evidence="1">Cell envelope</location>
    </subcellularLocation>
</comment>
<dbReference type="PROSITE" id="PS50983">
    <property type="entry name" value="FE_B12_PBP"/>
    <property type="match status" value="1"/>
</dbReference>
<dbReference type="Gene3D" id="3.40.50.1980">
    <property type="entry name" value="Nitrogenase molybdenum iron protein domain"/>
    <property type="match status" value="2"/>
</dbReference>
<dbReference type="Pfam" id="PF01497">
    <property type="entry name" value="Peripla_BP_2"/>
    <property type="match status" value="1"/>
</dbReference>
<dbReference type="PROSITE" id="PS51257">
    <property type="entry name" value="PROKAR_LIPOPROTEIN"/>
    <property type="match status" value="1"/>
</dbReference>
<dbReference type="GO" id="GO:1901678">
    <property type="term" value="P:iron coordination entity transport"/>
    <property type="evidence" value="ECO:0007669"/>
    <property type="project" value="UniProtKB-ARBA"/>
</dbReference>
<dbReference type="Proteomes" id="UP000266482">
    <property type="component" value="Unassembled WGS sequence"/>
</dbReference>
<dbReference type="InterPro" id="IPR002491">
    <property type="entry name" value="ABC_transptr_periplasmic_BD"/>
</dbReference>
<dbReference type="InterPro" id="IPR051313">
    <property type="entry name" value="Bact_iron-sidero_bind"/>
</dbReference>
<reference evidence="8 9" key="1">
    <citation type="submission" date="2018-09" db="EMBL/GenBank/DDBJ databases">
        <title>Paenibacillus aracenensis nov. sp. isolated from a cave in southern Spain.</title>
        <authorList>
            <person name="Jurado V."/>
            <person name="Gutierrez-Patricio S."/>
            <person name="Gonzalez-Pimentel J.L."/>
            <person name="Miller A.Z."/>
            <person name="Laiz L."/>
            <person name="Saiz-Jimenez C."/>
        </authorList>
    </citation>
    <scope>NUCLEOTIDE SEQUENCE [LARGE SCALE GENOMIC DNA]</scope>
    <source>
        <strain evidence="8 9">DSM 22867</strain>
    </source>
</reference>
<keyword evidence="3" id="KW-0813">Transport</keyword>
<dbReference type="InterPro" id="IPR033870">
    <property type="entry name" value="FatB"/>
</dbReference>
<evidence type="ECO:0000256" key="1">
    <source>
        <dbReference type="ARBA" id="ARBA00004196"/>
    </source>
</evidence>
<feature type="region of interest" description="Disordered" evidence="5">
    <location>
        <begin position="31"/>
        <end position="55"/>
    </location>
</feature>
<evidence type="ECO:0000256" key="6">
    <source>
        <dbReference type="SAM" id="SignalP"/>
    </source>
</evidence>
<evidence type="ECO:0000313" key="9">
    <source>
        <dbReference type="Proteomes" id="UP000266482"/>
    </source>
</evidence>
<name>A0A3A1UZN3_9BACL</name>
<organism evidence="8 9">
    <name type="scientific">Paenibacillus nanensis</name>
    <dbReference type="NCBI Taxonomy" id="393251"/>
    <lineage>
        <taxon>Bacteria</taxon>
        <taxon>Bacillati</taxon>
        <taxon>Bacillota</taxon>
        <taxon>Bacilli</taxon>
        <taxon>Bacillales</taxon>
        <taxon>Paenibacillaceae</taxon>
        <taxon>Paenibacillus</taxon>
    </lineage>
</organism>
<keyword evidence="4 6" id="KW-0732">Signal</keyword>
<keyword evidence="9" id="KW-1185">Reference proteome</keyword>
<dbReference type="AlphaFoldDB" id="A0A3A1UZN3"/>
<evidence type="ECO:0000256" key="4">
    <source>
        <dbReference type="ARBA" id="ARBA00022729"/>
    </source>
</evidence>
<evidence type="ECO:0000256" key="2">
    <source>
        <dbReference type="ARBA" id="ARBA00008814"/>
    </source>
</evidence>
<feature type="signal peptide" evidence="6">
    <location>
        <begin position="1"/>
        <end position="19"/>
    </location>
</feature>
<comment type="similarity">
    <text evidence="2">Belongs to the bacterial solute-binding protein 8 family.</text>
</comment>
<feature type="chain" id="PRO_5038995072" evidence="6">
    <location>
        <begin position="20"/>
        <end position="335"/>
    </location>
</feature>
<dbReference type="RefSeq" id="WP_119601348.1">
    <property type="nucleotide sequence ID" value="NZ_QXQA01000013.1"/>
</dbReference>
<dbReference type="GO" id="GO:0030288">
    <property type="term" value="C:outer membrane-bounded periplasmic space"/>
    <property type="evidence" value="ECO:0007669"/>
    <property type="project" value="TreeGrafter"/>
</dbReference>